<dbReference type="PATRIC" id="fig|710685.3.peg.4322"/>
<evidence type="ECO:0000259" key="3">
    <source>
        <dbReference type="Pfam" id="PF02770"/>
    </source>
</evidence>
<dbReference type="GO" id="GO:0003995">
    <property type="term" value="F:acyl-CoA dehydrogenase activity"/>
    <property type="evidence" value="ECO:0007669"/>
    <property type="project" value="TreeGrafter"/>
</dbReference>
<dbReference type="RefSeq" id="WP_014212555.1">
    <property type="nucleotide sequence ID" value="NC_016604.1"/>
</dbReference>
<name>G8RKL6_MYCRN</name>
<dbReference type="CDD" id="cd00567">
    <property type="entry name" value="ACAD"/>
    <property type="match status" value="1"/>
</dbReference>
<evidence type="ECO:0000256" key="1">
    <source>
        <dbReference type="ARBA" id="ARBA00022630"/>
    </source>
</evidence>
<keyword evidence="1" id="KW-0285">Flavoprotein</keyword>
<evidence type="ECO:0000256" key="2">
    <source>
        <dbReference type="ARBA" id="ARBA00023002"/>
    </source>
</evidence>
<dbReference type="InterPro" id="IPR037069">
    <property type="entry name" value="AcylCoA_DH/ox_N_sf"/>
</dbReference>
<dbReference type="OrthoDB" id="2986495at2"/>
<dbReference type="InterPro" id="IPR006091">
    <property type="entry name" value="Acyl-CoA_Oxase/DH_mid-dom"/>
</dbReference>
<dbReference type="PANTHER" id="PTHR43884:SF25">
    <property type="entry name" value="ACYL-COA DEHYDROGENASE YDBM-RELATED"/>
    <property type="match status" value="1"/>
</dbReference>
<dbReference type="InterPro" id="IPR009100">
    <property type="entry name" value="AcylCoA_DH/oxidase_NM_dom_sf"/>
</dbReference>
<evidence type="ECO:0000313" key="6">
    <source>
        <dbReference type="Proteomes" id="UP000005442"/>
    </source>
</evidence>
<dbReference type="eggNOG" id="COG1960">
    <property type="taxonomic scope" value="Bacteria"/>
</dbReference>
<dbReference type="EMBL" id="CP003169">
    <property type="protein sequence ID" value="AEV74807.1"/>
    <property type="molecule type" value="Genomic_DNA"/>
</dbReference>
<dbReference type="Gene3D" id="1.20.140.10">
    <property type="entry name" value="Butyryl-CoA Dehydrogenase, subunit A, domain 3"/>
    <property type="match status" value="1"/>
</dbReference>
<dbReference type="Gene3D" id="2.40.110.10">
    <property type="entry name" value="Butyryl-CoA Dehydrogenase, subunit A, domain 2"/>
    <property type="match status" value="1"/>
</dbReference>
<dbReference type="PIRSF" id="PIRSF016578">
    <property type="entry name" value="HsaA"/>
    <property type="match status" value="1"/>
</dbReference>
<dbReference type="KEGG" id="mrh:MycrhN_4307"/>
<evidence type="ECO:0000259" key="4">
    <source>
        <dbReference type="Pfam" id="PF08028"/>
    </source>
</evidence>
<keyword evidence="6" id="KW-1185">Reference proteome</keyword>
<sequence length="412" mass="44431">MTVTNANAAGLTVVTYTPDPKPAVVSPTSPLAAGGFRSRYFSADDYQRFHRRAARYDAENSFFAEDFAEILGAGYLKAPLPERLGGADVSLTELAREQRHLGYWAPATALALNMHLYWAGSAAHAVTRGVGDLEWLLRDIAAGDVFAAGHGEQGNDVGLDDAVVRAIPQPDGSYRISGRKTFTSLSPVWDQIGIHARDDSDPLNPLIVHTFVDRETPGVRIEETWNALGVRATASHDTVFEDAHADAHKTVAIHPVGPNYPDYIGLLLGWYLPLLSNVYVGIARRAIDIAILGAQTRTSLRQDVDRHADKPAVQRQIAQAEIKLEAAVALVESAAAENEGHLPPWRALAAKEFATATAREVVDIAVQVVGASSVSKRHELERLYRDVRTGTLHPPNSDAVLEGLGAIALGLA</sequence>
<dbReference type="Proteomes" id="UP000005442">
    <property type="component" value="Chromosome"/>
</dbReference>
<dbReference type="Pfam" id="PF08028">
    <property type="entry name" value="Acyl-CoA_dh_2"/>
    <property type="match status" value="1"/>
</dbReference>
<keyword evidence="2" id="KW-0560">Oxidoreductase</keyword>
<protein>
    <submittedName>
        <fullName evidence="5">Acyl-CoA dehydrogenase</fullName>
    </submittedName>
</protein>
<feature type="domain" description="Acyl-CoA dehydrogenase C-terminal" evidence="4">
    <location>
        <begin position="276"/>
        <end position="393"/>
    </location>
</feature>
<dbReference type="Pfam" id="PF02770">
    <property type="entry name" value="Acyl-CoA_dh_M"/>
    <property type="match status" value="1"/>
</dbReference>
<dbReference type="Gene3D" id="1.10.540.10">
    <property type="entry name" value="Acyl-CoA dehydrogenase/oxidase, N-terminal domain"/>
    <property type="match status" value="1"/>
</dbReference>
<accession>G8RKL6</accession>
<dbReference type="InterPro" id="IPR046373">
    <property type="entry name" value="Acyl-CoA_Oxase/DH_mid-dom_sf"/>
</dbReference>
<dbReference type="GO" id="GO:0050660">
    <property type="term" value="F:flavin adenine dinucleotide binding"/>
    <property type="evidence" value="ECO:0007669"/>
    <property type="project" value="InterPro"/>
</dbReference>
<feature type="domain" description="Acyl-CoA oxidase/dehydrogenase middle" evidence="3">
    <location>
        <begin position="165"/>
        <end position="242"/>
    </location>
</feature>
<dbReference type="InterPro" id="IPR013107">
    <property type="entry name" value="Acyl-CoA_DH_C"/>
</dbReference>
<dbReference type="InterPro" id="IPR036250">
    <property type="entry name" value="AcylCo_DH-like_C"/>
</dbReference>
<dbReference type="HOGENOM" id="CLU_018204_3_2_11"/>
<evidence type="ECO:0000313" key="5">
    <source>
        <dbReference type="EMBL" id="AEV74807.1"/>
    </source>
</evidence>
<organism evidence="5 6">
    <name type="scientific">Mycolicibacterium rhodesiae (strain NBB3)</name>
    <name type="common">Mycobacterium rhodesiae</name>
    <dbReference type="NCBI Taxonomy" id="710685"/>
    <lineage>
        <taxon>Bacteria</taxon>
        <taxon>Bacillati</taxon>
        <taxon>Actinomycetota</taxon>
        <taxon>Actinomycetes</taxon>
        <taxon>Mycobacteriales</taxon>
        <taxon>Mycobacteriaceae</taxon>
        <taxon>Mycolicibacterium</taxon>
    </lineage>
</organism>
<dbReference type="AlphaFoldDB" id="G8RKL6"/>
<dbReference type="SUPFAM" id="SSF47203">
    <property type="entry name" value="Acyl-CoA dehydrogenase C-terminal domain-like"/>
    <property type="match status" value="1"/>
</dbReference>
<dbReference type="SUPFAM" id="SSF56645">
    <property type="entry name" value="Acyl-CoA dehydrogenase NM domain-like"/>
    <property type="match status" value="1"/>
</dbReference>
<dbReference type="PANTHER" id="PTHR43884">
    <property type="entry name" value="ACYL-COA DEHYDROGENASE"/>
    <property type="match status" value="1"/>
</dbReference>
<reference evidence="5 6" key="1">
    <citation type="submission" date="2011-12" db="EMBL/GenBank/DDBJ databases">
        <title>Complete sequence of Mycobacterium rhodesiae NBB3.</title>
        <authorList>
            <consortium name="US DOE Joint Genome Institute"/>
            <person name="Lucas S."/>
            <person name="Han J."/>
            <person name="Lapidus A."/>
            <person name="Cheng J.-F."/>
            <person name="Goodwin L."/>
            <person name="Pitluck S."/>
            <person name="Peters L."/>
            <person name="Mikhailova N."/>
            <person name="Gu W."/>
            <person name="Detter J.C."/>
            <person name="Han C."/>
            <person name="Tapia R."/>
            <person name="Land M."/>
            <person name="Hauser L."/>
            <person name="Kyrpides N."/>
            <person name="Ivanova N."/>
            <person name="Pagani I."/>
            <person name="Mattes T."/>
            <person name="Holmes A."/>
            <person name="Rutledge P."/>
            <person name="Paulsen I."/>
            <person name="Coleman N."/>
            <person name="Woyke T."/>
        </authorList>
    </citation>
    <scope>NUCLEOTIDE SEQUENCE [LARGE SCALE GENOMIC DNA]</scope>
    <source>
        <strain evidence="5 6">NBB3</strain>
    </source>
</reference>
<dbReference type="STRING" id="710685.MycrhN_4307"/>
<gene>
    <name evidence="5" type="ordered locus">MycrhN_4307</name>
</gene>
<proteinExistence type="predicted"/>